<gene>
    <name evidence="1" type="ORF">CVT26_014929</name>
</gene>
<dbReference type="InParanoid" id="A0A409XWV0"/>
<proteinExistence type="predicted"/>
<sequence>MLRYGLYTVMTMWPEEVRADLRSGLRAKRKGDLDTAILYFSRAWQTAKAMPLQTFGDDALLKVTGIGIALGGLLEDQKRLEEAYALYEDTFWLLRTAYMDSLPPSTMANRPDLGIETLKGLTRADRMRAVALSYKLAEMAHDLRRPSQEEERWLVWSVEAILRTVLDAPPLTAVEVVAPAGKGAGGEGPNVKVLIEQLGLPEWTARHDIAAPFEALGTFYAKSGNITYALPLYLQAISILIPSTPNATPVEDRCRGAQLMGNVAELMIRSMNTEQASPEALSQAEAWAKKGLDVVMAARKLSPIKYDICEESLAMLLYNVAMIRDLSGDKVQAQSLLTQALEQSKAIGMEEGVRHSERALSALQEGKDEFEPFLVAKEEDRRAETS</sequence>
<name>A0A409XWV0_9AGAR</name>
<keyword evidence="2" id="KW-1185">Reference proteome</keyword>
<dbReference type="InterPro" id="IPR040201">
    <property type="entry name" value="Mrg3-like"/>
</dbReference>
<reference evidence="1 2" key="1">
    <citation type="journal article" date="2018" name="Evol. Lett.">
        <title>Horizontal gene cluster transfer increased hallucinogenic mushroom diversity.</title>
        <authorList>
            <person name="Reynolds H.T."/>
            <person name="Vijayakumar V."/>
            <person name="Gluck-Thaler E."/>
            <person name="Korotkin H.B."/>
            <person name="Matheny P.B."/>
            <person name="Slot J.C."/>
        </authorList>
    </citation>
    <scope>NUCLEOTIDE SEQUENCE [LARGE SCALE GENOMIC DNA]</scope>
    <source>
        <strain evidence="1 2">SRW20</strain>
    </source>
</reference>
<dbReference type="PANTHER" id="PTHR28142:SF1">
    <property type="entry name" value="MITOCHONDRIAL INNER MEMBRANE I-AAA PROTEASE SUPERCOMPLEX SUBUNIT MGR3-RELATED"/>
    <property type="match status" value="1"/>
</dbReference>
<comment type="caution">
    <text evidence="1">The sequence shown here is derived from an EMBL/GenBank/DDBJ whole genome shotgun (WGS) entry which is preliminary data.</text>
</comment>
<dbReference type="InterPro" id="IPR011990">
    <property type="entry name" value="TPR-like_helical_dom_sf"/>
</dbReference>
<dbReference type="PANTHER" id="PTHR28142">
    <property type="entry name" value="MITOCHONDRIAL INNER MEMBRANE I-AAA PROTEASE SUPERCOMPLEX SUBUNIT MGR3-RELATED"/>
    <property type="match status" value="1"/>
</dbReference>
<dbReference type="STRING" id="231916.A0A409XWV0"/>
<dbReference type="Proteomes" id="UP000284706">
    <property type="component" value="Unassembled WGS sequence"/>
</dbReference>
<dbReference type="EMBL" id="NHYE01001431">
    <property type="protein sequence ID" value="PPQ95238.1"/>
    <property type="molecule type" value="Genomic_DNA"/>
</dbReference>
<evidence type="ECO:0000313" key="1">
    <source>
        <dbReference type="EMBL" id="PPQ95238.1"/>
    </source>
</evidence>
<evidence type="ECO:0000313" key="2">
    <source>
        <dbReference type="Proteomes" id="UP000284706"/>
    </source>
</evidence>
<dbReference type="OrthoDB" id="10050400at2759"/>
<organism evidence="1 2">
    <name type="scientific">Gymnopilus dilepis</name>
    <dbReference type="NCBI Taxonomy" id="231916"/>
    <lineage>
        <taxon>Eukaryota</taxon>
        <taxon>Fungi</taxon>
        <taxon>Dikarya</taxon>
        <taxon>Basidiomycota</taxon>
        <taxon>Agaricomycotina</taxon>
        <taxon>Agaricomycetes</taxon>
        <taxon>Agaricomycetidae</taxon>
        <taxon>Agaricales</taxon>
        <taxon>Agaricineae</taxon>
        <taxon>Hymenogastraceae</taxon>
        <taxon>Gymnopilus</taxon>
    </lineage>
</organism>
<dbReference type="Gene3D" id="1.25.40.10">
    <property type="entry name" value="Tetratricopeptide repeat domain"/>
    <property type="match status" value="1"/>
</dbReference>
<protein>
    <submittedName>
        <fullName evidence="1">Uncharacterized protein</fullName>
    </submittedName>
</protein>
<accession>A0A409XWV0</accession>
<dbReference type="AlphaFoldDB" id="A0A409XWV0"/>
<dbReference type="SUPFAM" id="SSF48452">
    <property type="entry name" value="TPR-like"/>
    <property type="match status" value="1"/>
</dbReference>